<sequence>MTTIKTAQTNDERHPLHGYQPAPSRFKSRKNFFKSTTEITPSFEHERHRKWIASNQTNNFKIKPVEKLPPRYRCEWNTWKALNRLRVGVARTKKNLCKWGYNTETVDYECGSEQTEQHILVCPLNSVSCTPEDLAKATDAAIQVANQWSRKEI</sequence>
<evidence type="ECO:0000313" key="3">
    <source>
        <dbReference type="Proteomes" id="UP000325440"/>
    </source>
</evidence>
<evidence type="ECO:0000256" key="1">
    <source>
        <dbReference type="SAM" id="MobiDB-lite"/>
    </source>
</evidence>
<accession>A0A5E4M9R2</accession>
<evidence type="ECO:0000313" key="2">
    <source>
        <dbReference type="EMBL" id="VVC28130.1"/>
    </source>
</evidence>
<reference evidence="2 3" key="1">
    <citation type="submission" date="2019-08" db="EMBL/GenBank/DDBJ databases">
        <authorList>
            <person name="Alioto T."/>
            <person name="Alioto T."/>
            <person name="Gomez Garrido J."/>
        </authorList>
    </citation>
    <scope>NUCLEOTIDE SEQUENCE [LARGE SCALE GENOMIC DNA]</scope>
</reference>
<feature type="region of interest" description="Disordered" evidence="1">
    <location>
        <begin position="1"/>
        <end position="21"/>
    </location>
</feature>
<protein>
    <submittedName>
        <fullName evidence="2">Uncharacterized protein</fullName>
    </submittedName>
</protein>
<gene>
    <name evidence="2" type="ORF">CINCED_3A003757</name>
</gene>
<proteinExistence type="predicted"/>
<dbReference type="OrthoDB" id="6627962at2759"/>
<keyword evidence="3" id="KW-1185">Reference proteome</keyword>
<organism evidence="2 3">
    <name type="scientific">Cinara cedri</name>
    <dbReference type="NCBI Taxonomy" id="506608"/>
    <lineage>
        <taxon>Eukaryota</taxon>
        <taxon>Metazoa</taxon>
        <taxon>Ecdysozoa</taxon>
        <taxon>Arthropoda</taxon>
        <taxon>Hexapoda</taxon>
        <taxon>Insecta</taxon>
        <taxon>Pterygota</taxon>
        <taxon>Neoptera</taxon>
        <taxon>Paraneoptera</taxon>
        <taxon>Hemiptera</taxon>
        <taxon>Sternorrhyncha</taxon>
        <taxon>Aphidomorpha</taxon>
        <taxon>Aphidoidea</taxon>
        <taxon>Aphididae</taxon>
        <taxon>Lachninae</taxon>
        <taxon>Cinara</taxon>
    </lineage>
</organism>
<name>A0A5E4M9R2_9HEMI</name>
<dbReference type="Proteomes" id="UP000325440">
    <property type="component" value="Unassembled WGS sequence"/>
</dbReference>
<dbReference type="AlphaFoldDB" id="A0A5E4M9R2"/>
<dbReference type="EMBL" id="CABPRJ010000478">
    <property type="protein sequence ID" value="VVC28130.1"/>
    <property type="molecule type" value="Genomic_DNA"/>
</dbReference>